<dbReference type="PANTHER" id="PTHR35813">
    <property type="entry name" value="INNER MEMBRANE PROTEIN YBAN"/>
    <property type="match status" value="1"/>
</dbReference>
<accession>A0A3N1XVF5</accession>
<organism evidence="2 3">
    <name type="scientific">Mobilisporobacter senegalensis</name>
    <dbReference type="NCBI Taxonomy" id="1329262"/>
    <lineage>
        <taxon>Bacteria</taxon>
        <taxon>Bacillati</taxon>
        <taxon>Bacillota</taxon>
        <taxon>Clostridia</taxon>
        <taxon>Lachnospirales</taxon>
        <taxon>Lachnospiraceae</taxon>
        <taxon>Mobilisporobacter</taxon>
    </lineage>
</organism>
<comment type="caution">
    <text evidence="2">The sequence shown here is derived from an EMBL/GenBank/DDBJ whole genome shotgun (WGS) entry which is preliminary data.</text>
</comment>
<evidence type="ECO:0000313" key="3">
    <source>
        <dbReference type="Proteomes" id="UP000273083"/>
    </source>
</evidence>
<evidence type="ECO:0000313" key="2">
    <source>
        <dbReference type="EMBL" id="ROR30605.1"/>
    </source>
</evidence>
<proteinExistence type="predicted"/>
<keyword evidence="1" id="KW-1133">Transmembrane helix</keyword>
<feature type="transmembrane region" description="Helical" evidence="1">
    <location>
        <begin position="99"/>
        <end position="117"/>
    </location>
</feature>
<reference evidence="2 3" key="1">
    <citation type="submission" date="2018-11" db="EMBL/GenBank/DDBJ databases">
        <title>Genomic Encyclopedia of Type Strains, Phase IV (KMG-IV): sequencing the most valuable type-strain genomes for metagenomic binning, comparative biology and taxonomic classification.</title>
        <authorList>
            <person name="Goeker M."/>
        </authorList>
    </citation>
    <scope>NUCLEOTIDE SEQUENCE [LARGE SCALE GENOMIC DNA]</scope>
    <source>
        <strain evidence="2 3">DSM 26537</strain>
    </source>
</reference>
<dbReference type="GO" id="GO:0005886">
    <property type="term" value="C:plasma membrane"/>
    <property type="evidence" value="ECO:0007669"/>
    <property type="project" value="TreeGrafter"/>
</dbReference>
<dbReference type="RefSeq" id="WP_123608299.1">
    <property type="nucleotide sequence ID" value="NZ_RJVG01000002.1"/>
</dbReference>
<name>A0A3N1XVF5_9FIRM</name>
<dbReference type="EMBL" id="RJVG01000002">
    <property type="protein sequence ID" value="ROR30605.1"/>
    <property type="molecule type" value="Genomic_DNA"/>
</dbReference>
<sequence length="124" mass="13756">MNLKKTILFLIGCISVTLGTIGIFLPVLPTTPFVLLAAGCFSMSNKKFEERLKQNKYFGSYITNYQDKSGIPLKIKIRAIFFLWISLIISGILIQKPVIIGILAIIGTGVTIHLLLIKTKKEST</sequence>
<keyword evidence="1" id="KW-0472">Membrane</keyword>
<dbReference type="Pfam" id="PF04304">
    <property type="entry name" value="DUF454"/>
    <property type="match status" value="1"/>
</dbReference>
<feature type="transmembrane region" description="Helical" evidence="1">
    <location>
        <begin position="75"/>
        <end position="93"/>
    </location>
</feature>
<dbReference type="AlphaFoldDB" id="A0A3N1XVF5"/>
<dbReference type="InterPro" id="IPR007401">
    <property type="entry name" value="DUF454"/>
</dbReference>
<dbReference type="PIRSF" id="PIRSF016789">
    <property type="entry name" value="DUF454"/>
    <property type="match status" value="1"/>
</dbReference>
<keyword evidence="3" id="KW-1185">Reference proteome</keyword>
<feature type="transmembrane region" description="Helical" evidence="1">
    <location>
        <begin position="7"/>
        <end position="25"/>
    </location>
</feature>
<evidence type="ECO:0008006" key="4">
    <source>
        <dbReference type="Google" id="ProtNLM"/>
    </source>
</evidence>
<dbReference type="OrthoDB" id="5690292at2"/>
<evidence type="ECO:0000256" key="1">
    <source>
        <dbReference type="SAM" id="Phobius"/>
    </source>
</evidence>
<dbReference type="Proteomes" id="UP000273083">
    <property type="component" value="Unassembled WGS sequence"/>
</dbReference>
<protein>
    <recommendedName>
        <fullName evidence="4">DUF454 domain-containing protein</fullName>
    </recommendedName>
</protein>
<gene>
    <name evidence="2" type="ORF">EDD66_102258</name>
</gene>
<keyword evidence="1" id="KW-0812">Transmembrane</keyword>
<dbReference type="PANTHER" id="PTHR35813:SF1">
    <property type="entry name" value="INNER MEMBRANE PROTEIN YBAN"/>
    <property type="match status" value="1"/>
</dbReference>